<sequence>TRSSPRSVSMPENVSTEEILFEMEVTNSSDDDEILKHVYGSRSSSSPAIKEMDMTVQGTTSHRRISSQGNGSFVTPFSEPETSPIGSPMWSRPSTPKSDTEVDKRHTEENQTSVLMENSATWQWGEFPTTGEITPARADKKLEEGKIDTAKSSG</sequence>
<feature type="compositionally biased region" description="Basic and acidic residues" evidence="1">
    <location>
        <begin position="98"/>
        <end position="109"/>
    </location>
</feature>
<feature type="compositionally biased region" description="Polar residues" evidence="1">
    <location>
        <begin position="56"/>
        <end position="85"/>
    </location>
</feature>
<feature type="compositionally biased region" description="Basic and acidic residues" evidence="1">
    <location>
        <begin position="137"/>
        <end position="154"/>
    </location>
</feature>
<feature type="compositionally biased region" description="Polar residues" evidence="1">
    <location>
        <begin position="110"/>
        <end position="122"/>
    </location>
</feature>
<feature type="non-terminal residue" evidence="2">
    <location>
        <position position="1"/>
    </location>
</feature>
<name>A0A0B6ZTJ6_9EUPU</name>
<organism evidence="2">
    <name type="scientific">Arion vulgaris</name>
    <dbReference type="NCBI Taxonomy" id="1028688"/>
    <lineage>
        <taxon>Eukaryota</taxon>
        <taxon>Metazoa</taxon>
        <taxon>Spiralia</taxon>
        <taxon>Lophotrochozoa</taxon>
        <taxon>Mollusca</taxon>
        <taxon>Gastropoda</taxon>
        <taxon>Heterobranchia</taxon>
        <taxon>Euthyneura</taxon>
        <taxon>Panpulmonata</taxon>
        <taxon>Eupulmonata</taxon>
        <taxon>Stylommatophora</taxon>
        <taxon>Helicina</taxon>
        <taxon>Arionoidea</taxon>
        <taxon>Arionidae</taxon>
        <taxon>Arion</taxon>
    </lineage>
</organism>
<dbReference type="AlphaFoldDB" id="A0A0B6ZTJ6"/>
<gene>
    <name evidence="2" type="primary">ORF80226</name>
</gene>
<feature type="region of interest" description="Disordered" evidence="1">
    <location>
        <begin position="55"/>
        <end position="154"/>
    </location>
</feature>
<reference evidence="2" key="1">
    <citation type="submission" date="2014-12" db="EMBL/GenBank/DDBJ databases">
        <title>Insight into the proteome of Arion vulgaris.</title>
        <authorList>
            <person name="Aradska J."/>
            <person name="Bulat T."/>
            <person name="Smidak R."/>
            <person name="Sarate P."/>
            <person name="Gangsoo J."/>
            <person name="Sialana F."/>
            <person name="Bilban M."/>
            <person name="Lubec G."/>
        </authorList>
    </citation>
    <scope>NUCLEOTIDE SEQUENCE</scope>
    <source>
        <tissue evidence="2">Skin</tissue>
    </source>
</reference>
<evidence type="ECO:0000256" key="1">
    <source>
        <dbReference type="SAM" id="MobiDB-lite"/>
    </source>
</evidence>
<feature type="non-terminal residue" evidence="2">
    <location>
        <position position="154"/>
    </location>
</feature>
<proteinExistence type="predicted"/>
<protein>
    <submittedName>
        <fullName evidence="2">Uncharacterized protein</fullName>
    </submittedName>
</protein>
<evidence type="ECO:0000313" key="2">
    <source>
        <dbReference type="EMBL" id="CEK71888.1"/>
    </source>
</evidence>
<accession>A0A0B6ZTJ6</accession>
<dbReference type="EMBL" id="HACG01025023">
    <property type="protein sequence ID" value="CEK71888.1"/>
    <property type="molecule type" value="Transcribed_RNA"/>
</dbReference>